<accession>A0A1F5KGM0</accession>
<dbReference type="InterPro" id="IPR014722">
    <property type="entry name" value="Rib_uL2_dom2"/>
</dbReference>
<dbReference type="InterPro" id="IPR041988">
    <property type="entry name" value="Ribosomal_uL24_KOW"/>
</dbReference>
<evidence type="ECO:0000256" key="5">
    <source>
        <dbReference type="HAMAP-Rule" id="MF_01326"/>
    </source>
</evidence>
<dbReference type="Proteomes" id="UP000177328">
    <property type="component" value="Unassembled WGS sequence"/>
</dbReference>
<dbReference type="Gene3D" id="2.30.30.30">
    <property type="match status" value="1"/>
</dbReference>
<keyword evidence="2 5" id="KW-0689">Ribosomal protein</keyword>
<evidence type="ECO:0000256" key="4">
    <source>
        <dbReference type="ARBA" id="ARBA00035206"/>
    </source>
</evidence>
<organism evidence="7 8">
    <name type="scientific">Candidatus Daviesbacteria bacterium RIFCSPHIGHO2_02_FULL_43_12</name>
    <dbReference type="NCBI Taxonomy" id="1797776"/>
    <lineage>
        <taxon>Bacteria</taxon>
        <taxon>Candidatus Daviesiibacteriota</taxon>
    </lineage>
</organism>
<dbReference type="SUPFAM" id="SSF50104">
    <property type="entry name" value="Translation proteins SH3-like domain"/>
    <property type="match status" value="1"/>
</dbReference>
<evidence type="ECO:0000313" key="8">
    <source>
        <dbReference type="Proteomes" id="UP000177328"/>
    </source>
</evidence>
<evidence type="ECO:0000313" key="7">
    <source>
        <dbReference type="EMBL" id="OGE39945.1"/>
    </source>
</evidence>
<dbReference type="PANTHER" id="PTHR12903">
    <property type="entry name" value="MITOCHONDRIAL RIBOSOMAL PROTEIN L24"/>
    <property type="match status" value="1"/>
</dbReference>
<reference evidence="7 8" key="1">
    <citation type="journal article" date="2016" name="Nat. Commun.">
        <title>Thousands of microbial genomes shed light on interconnected biogeochemical processes in an aquifer system.</title>
        <authorList>
            <person name="Anantharaman K."/>
            <person name="Brown C.T."/>
            <person name="Hug L.A."/>
            <person name="Sharon I."/>
            <person name="Castelle C.J."/>
            <person name="Probst A.J."/>
            <person name="Thomas B.C."/>
            <person name="Singh A."/>
            <person name="Wilkins M.J."/>
            <person name="Karaoz U."/>
            <person name="Brodie E.L."/>
            <person name="Williams K.H."/>
            <person name="Hubbard S.S."/>
            <person name="Banfield J.F."/>
        </authorList>
    </citation>
    <scope>NUCLEOTIDE SEQUENCE [LARGE SCALE GENOMIC DNA]</scope>
</reference>
<comment type="function">
    <text evidence="5">One of the proteins that surrounds the polypeptide exit tunnel on the outside of the subunit.</text>
</comment>
<dbReference type="InterPro" id="IPR057264">
    <property type="entry name" value="Ribosomal_uL24_C"/>
</dbReference>
<dbReference type="GO" id="GO:0005840">
    <property type="term" value="C:ribosome"/>
    <property type="evidence" value="ECO:0007669"/>
    <property type="project" value="UniProtKB-KW"/>
</dbReference>
<keyword evidence="5" id="KW-0694">RNA-binding</keyword>
<evidence type="ECO:0000256" key="2">
    <source>
        <dbReference type="ARBA" id="ARBA00022980"/>
    </source>
</evidence>
<dbReference type="GO" id="GO:0019843">
    <property type="term" value="F:rRNA binding"/>
    <property type="evidence" value="ECO:0007669"/>
    <property type="project" value="UniProtKB-UniRule"/>
</dbReference>
<keyword evidence="5" id="KW-0699">rRNA-binding</keyword>
<dbReference type="InterPro" id="IPR008991">
    <property type="entry name" value="Translation_prot_SH3-like_sf"/>
</dbReference>
<comment type="caution">
    <text evidence="7">The sequence shown here is derived from an EMBL/GenBank/DDBJ whole genome shotgun (WGS) entry which is preliminary data.</text>
</comment>
<keyword evidence="3 5" id="KW-0687">Ribonucleoprotein</keyword>
<dbReference type="GO" id="GO:0003735">
    <property type="term" value="F:structural constituent of ribosome"/>
    <property type="evidence" value="ECO:0007669"/>
    <property type="project" value="InterPro"/>
</dbReference>
<dbReference type="GO" id="GO:0006412">
    <property type="term" value="P:translation"/>
    <property type="evidence" value="ECO:0007669"/>
    <property type="project" value="UniProtKB-UniRule"/>
</dbReference>
<dbReference type="Pfam" id="PF17136">
    <property type="entry name" value="ribosomal_L24"/>
    <property type="match status" value="1"/>
</dbReference>
<gene>
    <name evidence="5" type="primary">rplX</name>
    <name evidence="7" type="ORF">A3D25_04035</name>
</gene>
<dbReference type="AlphaFoldDB" id="A0A1F5KGM0"/>
<dbReference type="HAMAP" id="MF_01326_B">
    <property type="entry name" value="Ribosomal_uL24_B"/>
    <property type="match status" value="1"/>
</dbReference>
<name>A0A1F5KGM0_9BACT</name>
<evidence type="ECO:0000256" key="3">
    <source>
        <dbReference type="ARBA" id="ARBA00023274"/>
    </source>
</evidence>
<feature type="domain" description="Large ribosomal subunit protein uL24 C-terminal" evidence="6">
    <location>
        <begin position="39"/>
        <end position="110"/>
    </location>
</feature>
<evidence type="ECO:0000259" key="6">
    <source>
        <dbReference type="Pfam" id="PF17136"/>
    </source>
</evidence>
<dbReference type="GO" id="GO:1990904">
    <property type="term" value="C:ribonucleoprotein complex"/>
    <property type="evidence" value="ECO:0007669"/>
    <property type="project" value="UniProtKB-KW"/>
</dbReference>
<dbReference type="NCBIfam" id="TIGR01079">
    <property type="entry name" value="rplX_bact"/>
    <property type="match status" value="1"/>
</dbReference>
<comment type="subunit">
    <text evidence="5">Part of the 50S ribosomal subunit.</text>
</comment>
<protein>
    <recommendedName>
        <fullName evidence="4 5">Large ribosomal subunit protein uL24</fullName>
    </recommendedName>
</protein>
<evidence type="ECO:0000256" key="1">
    <source>
        <dbReference type="ARBA" id="ARBA00010618"/>
    </source>
</evidence>
<dbReference type="InterPro" id="IPR003256">
    <property type="entry name" value="Ribosomal_uL24"/>
</dbReference>
<dbReference type="EMBL" id="MFDD01000014">
    <property type="protein sequence ID" value="OGE39945.1"/>
    <property type="molecule type" value="Genomic_DNA"/>
</dbReference>
<comment type="similarity">
    <text evidence="1 5">Belongs to the universal ribosomal protein uL24 family.</text>
</comment>
<comment type="function">
    <text evidence="5">One of two assembly initiator proteins, it binds directly to the 5'-end of the 23S rRNA, where it nucleates assembly of the 50S subunit.</text>
</comment>
<dbReference type="CDD" id="cd06089">
    <property type="entry name" value="KOW_RPL26"/>
    <property type="match status" value="1"/>
</dbReference>
<sequence>MNKLRKGDKVKIMVGKDNGRDGVVERVSIKEGKVFITGMNIAKRHVKATQGMEGGIIEITKPLNIANVALICPNCGKPARIGFSFADHKKGSPQKAVGKVRICKKCKKEIS</sequence>
<proteinExistence type="inferred from homology"/>